<proteinExistence type="predicted"/>
<dbReference type="SUPFAM" id="SSF49464">
    <property type="entry name" value="Carboxypeptidase regulatory domain-like"/>
    <property type="match status" value="1"/>
</dbReference>
<keyword evidence="3" id="KW-1185">Reference proteome</keyword>
<protein>
    <submittedName>
        <fullName evidence="2">Membrane protein</fullName>
    </submittedName>
</protein>
<reference evidence="2 3" key="1">
    <citation type="submission" date="2023-07" db="EMBL/GenBank/DDBJ databases">
        <title>Sequencing the genomes of 1000 actinobacteria strains.</title>
        <authorList>
            <person name="Klenk H.-P."/>
        </authorList>
    </citation>
    <scope>NUCLEOTIDE SEQUENCE [LARGE SCALE GENOMIC DNA]</scope>
    <source>
        <strain evidence="2 3">DSM 44508</strain>
    </source>
</reference>
<evidence type="ECO:0000313" key="2">
    <source>
        <dbReference type="EMBL" id="MDR7354831.1"/>
    </source>
</evidence>
<feature type="transmembrane region" description="Helical" evidence="1">
    <location>
        <begin position="12"/>
        <end position="32"/>
    </location>
</feature>
<keyword evidence="1" id="KW-1133">Transmembrane helix</keyword>
<dbReference type="InterPro" id="IPR008969">
    <property type="entry name" value="CarboxyPept-like_regulatory"/>
</dbReference>
<comment type="caution">
    <text evidence="2">The sequence shown here is derived from an EMBL/GenBank/DDBJ whole genome shotgun (WGS) entry which is preliminary data.</text>
</comment>
<accession>A0ABU2B8W8</accession>
<name>A0ABU2B8W8_9CORY</name>
<keyword evidence="1" id="KW-0472">Membrane</keyword>
<dbReference type="Gene3D" id="2.60.40.1120">
    <property type="entry name" value="Carboxypeptidase-like, regulatory domain"/>
    <property type="match status" value="1"/>
</dbReference>
<dbReference type="RefSeq" id="WP_277104952.1">
    <property type="nucleotide sequence ID" value="NZ_BAAAJS010000040.1"/>
</dbReference>
<evidence type="ECO:0000313" key="3">
    <source>
        <dbReference type="Proteomes" id="UP001183619"/>
    </source>
</evidence>
<organism evidence="2 3">
    <name type="scientific">Corynebacterium felinum</name>
    <dbReference type="NCBI Taxonomy" id="131318"/>
    <lineage>
        <taxon>Bacteria</taxon>
        <taxon>Bacillati</taxon>
        <taxon>Actinomycetota</taxon>
        <taxon>Actinomycetes</taxon>
        <taxon>Mycobacteriales</taxon>
        <taxon>Corynebacteriaceae</taxon>
        <taxon>Corynebacterium</taxon>
    </lineage>
</organism>
<gene>
    <name evidence="2" type="ORF">J2S37_001369</name>
</gene>
<evidence type="ECO:0000256" key="1">
    <source>
        <dbReference type="SAM" id="Phobius"/>
    </source>
</evidence>
<sequence length="123" mass="13427">MSWIRDLLRRILSIIISAVISVASFFGLSGLFKTTTPADAQAGFHLTVVDQAGHPWSQCLVALSWENDERAKFTDDAGYFHASLVPGKHTVTVNCPATAQPKVFDVTLPDQHSFALTLTMPRG</sequence>
<dbReference type="Proteomes" id="UP001183619">
    <property type="component" value="Unassembled WGS sequence"/>
</dbReference>
<keyword evidence="1" id="KW-0812">Transmembrane</keyword>
<dbReference type="EMBL" id="JAVDYF010000001">
    <property type="protein sequence ID" value="MDR7354831.1"/>
    <property type="molecule type" value="Genomic_DNA"/>
</dbReference>